<dbReference type="STRING" id="933084.A0A067Q888"/>
<keyword evidence="3" id="KW-1185">Reference proteome</keyword>
<dbReference type="InterPro" id="IPR053793">
    <property type="entry name" value="PB1-like"/>
</dbReference>
<dbReference type="OrthoDB" id="661148at2759"/>
<feature type="non-terminal residue" evidence="2">
    <location>
        <position position="54"/>
    </location>
</feature>
<protein>
    <recommendedName>
        <fullName evidence="1">PB1 domain-containing protein</fullName>
    </recommendedName>
</protein>
<evidence type="ECO:0000313" key="2">
    <source>
        <dbReference type="EMBL" id="KDQ63263.1"/>
    </source>
</evidence>
<organism evidence="2 3">
    <name type="scientific">Jaapia argillacea MUCL 33604</name>
    <dbReference type="NCBI Taxonomy" id="933084"/>
    <lineage>
        <taxon>Eukaryota</taxon>
        <taxon>Fungi</taxon>
        <taxon>Dikarya</taxon>
        <taxon>Basidiomycota</taxon>
        <taxon>Agaricomycotina</taxon>
        <taxon>Agaricomycetes</taxon>
        <taxon>Agaricomycetidae</taxon>
        <taxon>Jaapiales</taxon>
        <taxon>Jaapiaceae</taxon>
        <taxon>Jaapia</taxon>
    </lineage>
</organism>
<evidence type="ECO:0000313" key="3">
    <source>
        <dbReference type="Proteomes" id="UP000027265"/>
    </source>
</evidence>
<dbReference type="Gene3D" id="3.10.20.90">
    <property type="entry name" value="Phosphatidylinositol 3-kinase Catalytic Subunit, Chain A, domain 1"/>
    <property type="match status" value="1"/>
</dbReference>
<dbReference type="Proteomes" id="UP000027265">
    <property type="component" value="Unassembled WGS sequence"/>
</dbReference>
<dbReference type="SUPFAM" id="SSF54277">
    <property type="entry name" value="CAD &amp; PB1 domains"/>
    <property type="match status" value="1"/>
</dbReference>
<dbReference type="Pfam" id="PF00564">
    <property type="entry name" value="PB1"/>
    <property type="match status" value="1"/>
</dbReference>
<dbReference type="EMBL" id="KL197710">
    <property type="protein sequence ID" value="KDQ63263.1"/>
    <property type="molecule type" value="Genomic_DNA"/>
</dbReference>
<sequence length="54" mass="6030">KIETLFGISAQQIGVSYVDNDGDEVTLSTDEELRDYYSTAHQAGQVIKFIVHNL</sequence>
<dbReference type="InParanoid" id="A0A067Q888"/>
<reference evidence="3" key="1">
    <citation type="journal article" date="2014" name="Proc. Natl. Acad. Sci. U.S.A.">
        <title>Extensive sampling of basidiomycete genomes demonstrates inadequacy of the white-rot/brown-rot paradigm for wood decay fungi.</title>
        <authorList>
            <person name="Riley R."/>
            <person name="Salamov A.A."/>
            <person name="Brown D.W."/>
            <person name="Nagy L.G."/>
            <person name="Floudas D."/>
            <person name="Held B.W."/>
            <person name="Levasseur A."/>
            <person name="Lombard V."/>
            <person name="Morin E."/>
            <person name="Otillar R."/>
            <person name="Lindquist E.A."/>
            <person name="Sun H."/>
            <person name="LaButti K.M."/>
            <person name="Schmutz J."/>
            <person name="Jabbour D."/>
            <person name="Luo H."/>
            <person name="Baker S.E."/>
            <person name="Pisabarro A.G."/>
            <person name="Walton J.D."/>
            <person name="Blanchette R.A."/>
            <person name="Henrissat B."/>
            <person name="Martin F."/>
            <person name="Cullen D."/>
            <person name="Hibbett D.S."/>
            <person name="Grigoriev I.V."/>
        </authorList>
    </citation>
    <scope>NUCLEOTIDE SEQUENCE [LARGE SCALE GENOMIC DNA]</scope>
    <source>
        <strain evidence="3">MUCL 33604</strain>
    </source>
</reference>
<name>A0A067Q888_9AGAM</name>
<dbReference type="PROSITE" id="PS51745">
    <property type="entry name" value="PB1"/>
    <property type="match status" value="1"/>
</dbReference>
<proteinExistence type="predicted"/>
<dbReference type="HOGENOM" id="CLU_3055984_0_0_1"/>
<evidence type="ECO:0000259" key="1">
    <source>
        <dbReference type="PROSITE" id="PS51745"/>
    </source>
</evidence>
<feature type="domain" description="PB1" evidence="1">
    <location>
        <begin position="1"/>
        <end position="54"/>
    </location>
</feature>
<feature type="non-terminal residue" evidence="2">
    <location>
        <position position="1"/>
    </location>
</feature>
<dbReference type="AlphaFoldDB" id="A0A067Q888"/>
<dbReference type="InterPro" id="IPR000270">
    <property type="entry name" value="PB1_dom"/>
</dbReference>
<accession>A0A067Q888</accession>
<gene>
    <name evidence="2" type="ORF">JAAARDRAFT_103966</name>
</gene>